<dbReference type="InterPro" id="IPR020846">
    <property type="entry name" value="MFS_dom"/>
</dbReference>
<accession>A0A6A6H7U2</accession>
<dbReference type="PROSITE" id="PS50850">
    <property type="entry name" value="MFS"/>
    <property type="match status" value="1"/>
</dbReference>
<feature type="transmembrane region" description="Helical" evidence="3">
    <location>
        <begin position="41"/>
        <end position="62"/>
    </location>
</feature>
<dbReference type="SUPFAM" id="SSF103473">
    <property type="entry name" value="MFS general substrate transporter"/>
    <property type="match status" value="1"/>
</dbReference>
<dbReference type="Proteomes" id="UP000800092">
    <property type="component" value="Unassembled WGS sequence"/>
</dbReference>
<dbReference type="Gene3D" id="1.20.1250.20">
    <property type="entry name" value="MFS general substrate transporter like domains"/>
    <property type="match status" value="2"/>
</dbReference>
<keyword evidence="3" id="KW-0472">Membrane</keyword>
<evidence type="ECO:0000256" key="3">
    <source>
        <dbReference type="SAM" id="Phobius"/>
    </source>
</evidence>
<dbReference type="InterPro" id="IPR011701">
    <property type="entry name" value="MFS"/>
</dbReference>
<comment type="similarity">
    <text evidence="2">Belongs to the major facilitator superfamily. Monocarboxylate porter (TC 2.A.1.13) family.</text>
</comment>
<evidence type="ECO:0000313" key="5">
    <source>
        <dbReference type="EMBL" id="KAF2233760.1"/>
    </source>
</evidence>
<dbReference type="PANTHER" id="PTHR11360:SF287">
    <property type="entry name" value="MFS MONOCARBOXYLATE TRANSPORTER"/>
    <property type="match status" value="1"/>
</dbReference>
<evidence type="ECO:0000259" key="4">
    <source>
        <dbReference type="PROSITE" id="PS50850"/>
    </source>
</evidence>
<feature type="transmembrane region" description="Helical" evidence="3">
    <location>
        <begin position="82"/>
        <end position="104"/>
    </location>
</feature>
<feature type="transmembrane region" description="Helical" evidence="3">
    <location>
        <begin position="337"/>
        <end position="362"/>
    </location>
</feature>
<dbReference type="AlphaFoldDB" id="A0A6A6H7U2"/>
<comment type="subcellular location">
    <subcellularLocation>
        <location evidence="1">Membrane</location>
        <topology evidence="1">Multi-pass membrane protein</topology>
    </subcellularLocation>
</comment>
<evidence type="ECO:0000256" key="1">
    <source>
        <dbReference type="ARBA" id="ARBA00004141"/>
    </source>
</evidence>
<evidence type="ECO:0000313" key="6">
    <source>
        <dbReference type="Proteomes" id="UP000800092"/>
    </source>
</evidence>
<name>A0A6A6H7U2_VIRVR</name>
<feature type="transmembrane region" description="Helical" evidence="3">
    <location>
        <begin position="311"/>
        <end position="331"/>
    </location>
</feature>
<dbReference type="EMBL" id="ML991804">
    <property type="protein sequence ID" value="KAF2233760.1"/>
    <property type="molecule type" value="Genomic_DNA"/>
</dbReference>
<dbReference type="Pfam" id="PF07690">
    <property type="entry name" value="MFS_1"/>
    <property type="match status" value="1"/>
</dbReference>
<reference evidence="5" key="1">
    <citation type="journal article" date="2020" name="Stud. Mycol.">
        <title>101 Dothideomycetes genomes: a test case for predicting lifestyles and emergence of pathogens.</title>
        <authorList>
            <person name="Haridas S."/>
            <person name="Albert R."/>
            <person name="Binder M."/>
            <person name="Bloem J."/>
            <person name="Labutti K."/>
            <person name="Salamov A."/>
            <person name="Andreopoulos B."/>
            <person name="Baker S."/>
            <person name="Barry K."/>
            <person name="Bills G."/>
            <person name="Bluhm B."/>
            <person name="Cannon C."/>
            <person name="Castanera R."/>
            <person name="Culley D."/>
            <person name="Daum C."/>
            <person name="Ezra D."/>
            <person name="Gonzalez J."/>
            <person name="Henrissat B."/>
            <person name="Kuo A."/>
            <person name="Liang C."/>
            <person name="Lipzen A."/>
            <person name="Lutzoni F."/>
            <person name="Magnuson J."/>
            <person name="Mondo S."/>
            <person name="Nolan M."/>
            <person name="Ohm R."/>
            <person name="Pangilinan J."/>
            <person name="Park H.-J."/>
            <person name="Ramirez L."/>
            <person name="Alfaro M."/>
            <person name="Sun H."/>
            <person name="Tritt A."/>
            <person name="Yoshinaga Y."/>
            <person name="Zwiers L.-H."/>
            <person name="Turgeon B."/>
            <person name="Goodwin S."/>
            <person name="Spatafora J."/>
            <person name="Crous P."/>
            <person name="Grigoriev I."/>
        </authorList>
    </citation>
    <scope>NUCLEOTIDE SEQUENCE</scope>
    <source>
        <strain evidence="5">Tuck. ex Michener</strain>
    </source>
</reference>
<organism evidence="5 6">
    <name type="scientific">Viridothelium virens</name>
    <name type="common">Speckled blister lichen</name>
    <name type="synonym">Trypethelium virens</name>
    <dbReference type="NCBI Taxonomy" id="1048519"/>
    <lineage>
        <taxon>Eukaryota</taxon>
        <taxon>Fungi</taxon>
        <taxon>Dikarya</taxon>
        <taxon>Ascomycota</taxon>
        <taxon>Pezizomycotina</taxon>
        <taxon>Dothideomycetes</taxon>
        <taxon>Dothideomycetes incertae sedis</taxon>
        <taxon>Trypetheliales</taxon>
        <taxon>Trypetheliaceae</taxon>
        <taxon>Viridothelium</taxon>
    </lineage>
</organism>
<evidence type="ECO:0000256" key="2">
    <source>
        <dbReference type="ARBA" id="ARBA00006727"/>
    </source>
</evidence>
<keyword evidence="6" id="KW-1185">Reference proteome</keyword>
<feature type="transmembrane region" description="Helical" evidence="3">
    <location>
        <begin position="202"/>
        <end position="222"/>
    </location>
</feature>
<dbReference type="InterPro" id="IPR050327">
    <property type="entry name" value="Proton-linked_MCT"/>
</dbReference>
<keyword evidence="3" id="KW-1133">Transmembrane helix</keyword>
<dbReference type="GO" id="GO:0016020">
    <property type="term" value="C:membrane"/>
    <property type="evidence" value="ECO:0007669"/>
    <property type="project" value="UniProtKB-SubCell"/>
</dbReference>
<feature type="transmembrane region" description="Helical" evidence="3">
    <location>
        <begin position="242"/>
        <end position="263"/>
    </location>
</feature>
<feature type="domain" description="Major facilitator superfamily (MFS) profile" evidence="4">
    <location>
        <begin position="246"/>
        <end position="440"/>
    </location>
</feature>
<gene>
    <name evidence="5" type="ORF">EV356DRAFT_447980</name>
</gene>
<sequence>MGERHDLDFELNSLAGERFPDDNPDARPEFSLPRADGGRRAWAFLLAAFVAEAIVWGFPYSFGVFERYYSTHKPFSEDPSGIAAIATTATGIMYLVSPLLLSILQRWPRYRRTSSVAGLAIMVLSLVAASFAKSTLQLLLTQGVLFAIGGAVFYYPAVLFLDEWFVRRKGLAFGTMWAGTGASGVAIPFITGWLLDNYGHRTALQVWGVVTAVASIPCLFFIKGRLPIAGSSGPRRNDFSFVASPAFWFLQAGNFSLNLGYSLPGIYMSSYAAAEGFSGLSGTLAISFFNAAAAIGGILAGLLIDRFHVTTVTAICGIGGALAVLLVWGFAVSEPILYVFAILYGTFAGSFSTTWSGCANALRSRGRTVETGSVMSLLIAAKGIGAVVSGPLSSALIRAAPWKGTAIGAYGSSYGGLVVFTGITSFLGAASFGGRLLGFV</sequence>
<keyword evidence="3" id="KW-0812">Transmembrane</keyword>
<dbReference type="PANTHER" id="PTHR11360">
    <property type="entry name" value="MONOCARBOXYLATE TRANSPORTER"/>
    <property type="match status" value="1"/>
</dbReference>
<dbReference type="OrthoDB" id="2213137at2759"/>
<dbReference type="GO" id="GO:0022857">
    <property type="term" value="F:transmembrane transporter activity"/>
    <property type="evidence" value="ECO:0007669"/>
    <property type="project" value="InterPro"/>
</dbReference>
<protein>
    <submittedName>
        <fullName evidence="5">Putative MFS monocarboxylate transporter</fullName>
    </submittedName>
</protein>
<feature type="transmembrane region" description="Helical" evidence="3">
    <location>
        <begin position="417"/>
        <end position="437"/>
    </location>
</feature>
<feature type="transmembrane region" description="Helical" evidence="3">
    <location>
        <begin position="138"/>
        <end position="158"/>
    </location>
</feature>
<feature type="transmembrane region" description="Helical" evidence="3">
    <location>
        <begin position="374"/>
        <end position="397"/>
    </location>
</feature>
<feature type="transmembrane region" description="Helical" evidence="3">
    <location>
        <begin position="283"/>
        <end position="304"/>
    </location>
</feature>
<dbReference type="InterPro" id="IPR036259">
    <property type="entry name" value="MFS_trans_sf"/>
</dbReference>
<proteinExistence type="inferred from homology"/>
<feature type="transmembrane region" description="Helical" evidence="3">
    <location>
        <begin position="170"/>
        <end position="190"/>
    </location>
</feature>
<feature type="transmembrane region" description="Helical" evidence="3">
    <location>
        <begin position="116"/>
        <end position="132"/>
    </location>
</feature>